<evidence type="ECO:0000256" key="5">
    <source>
        <dbReference type="ARBA" id="ARBA00022729"/>
    </source>
</evidence>
<dbReference type="SUPFAM" id="SSF56935">
    <property type="entry name" value="Porins"/>
    <property type="match status" value="1"/>
</dbReference>
<dbReference type="InterPro" id="IPR012910">
    <property type="entry name" value="Plug_dom"/>
</dbReference>
<dbReference type="Proteomes" id="UP000007058">
    <property type="component" value="Chromosome"/>
</dbReference>
<protein>
    <submittedName>
        <fullName evidence="12">Outer membrane receptor protein</fullName>
    </submittedName>
</protein>
<evidence type="ECO:0000256" key="9">
    <source>
        <dbReference type="RuleBase" id="RU003357"/>
    </source>
</evidence>
<evidence type="ECO:0000259" key="10">
    <source>
        <dbReference type="Pfam" id="PF00593"/>
    </source>
</evidence>
<proteinExistence type="inferred from homology"/>
<dbReference type="InterPro" id="IPR037066">
    <property type="entry name" value="Plug_dom_sf"/>
</dbReference>
<reference evidence="12 13" key="1">
    <citation type="journal article" date="2005" name="DNA Res.">
        <title>Complete genome sequence of the facultative anaerobic magnetotactic bacterium Magnetospirillum sp. strain AMB-1.</title>
        <authorList>
            <person name="Matsunaga T."/>
            <person name="Okamura Y."/>
            <person name="Fukuda Y."/>
            <person name="Wahyudi A.T."/>
            <person name="Murase Y."/>
            <person name="Takeyama H."/>
        </authorList>
    </citation>
    <scope>NUCLEOTIDE SEQUENCE [LARGE SCALE GENOMIC DNA]</scope>
    <source>
        <strain evidence="13">ATCC 700264 / AMB-1</strain>
    </source>
</reference>
<dbReference type="AlphaFoldDB" id="Q2W9Y1"/>
<accession>Q2W9Y1</accession>
<dbReference type="PROSITE" id="PS01156">
    <property type="entry name" value="TONB_DEPENDENT_REC_2"/>
    <property type="match status" value="1"/>
</dbReference>
<dbReference type="EMBL" id="AP007255">
    <property type="protein sequence ID" value="BAE49344.1"/>
    <property type="molecule type" value="Genomic_DNA"/>
</dbReference>
<organism evidence="12 13">
    <name type="scientific">Paramagnetospirillum magneticum (strain ATCC 700264 / AMB-1)</name>
    <name type="common">Magnetospirillum magneticum</name>
    <dbReference type="NCBI Taxonomy" id="342108"/>
    <lineage>
        <taxon>Bacteria</taxon>
        <taxon>Pseudomonadati</taxon>
        <taxon>Pseudomonadota</taxon>
        <taxon>Alphaproteobacteria</taxon>
        <taxon>Rhodospirillales</taxon>
        <taxon>Magnetospirillaceae</taxon>
        <taxon>Paramagnetospirillum</taxon>
    </lineage>
</organism>
<evidence type="ECO:0000256" key="7">
    <source>
        <dbReference type="ARBA" id="ARBA00023136"/>
    </source>
</evidence>
<dbReference type="InterPro" id="IPR010917">
    <property type="entry name" value="TonB_rcpt_CS"/>
</dbReference>
<evidence type="ECO:0000256" key="6">
    <source>
        <dbReference type="ARBA" id="ARBA00023077"/>
    </source>
</evidence>
<dbReference type="Pfam" id="PF00593">
    <property type="entry name" value="TonB_dep_Rec_b-barrel"/>
    <property type="match status" value="1"/>
</dbReference>
<evidence type="ECO:0000256" key="3">
    <source>
        <dbReference type="ARBA" id="ARBA00022452"/>
    </source>
</evidence>
<keyword evidence="8" id="KW-0998">Cell outer membrane</keyword>
<dbReference type="GO" id="GO:0015344">
    <property type="term" value="F:siderophore uptake transmembrane transporter activity"/>
    <property type="evidence" value="ECO:0007669"/>
    <property type="project" value="TreeGrafter"/>
</dbReference>
<dbReference type="OrthoDB" id="9760333at2"/>
<dbReference type="KEGG" id="mag:amb0540"/>
<keyword evidence="6 9" id="KW-0798">TonB box</keyword>
<dbReference type="InterPro" id="IPR036942">
    <property type="entry name" value="Beta-barrel_TonB_sf"/>
</dbReference>
<evidence type="ECO:0000256" key="8">
    <source>
        <dbReference type="ARBA" id="ARBA00023237"/>
    </source>
</evidence>
<dbReference type="RefSeq" id="WP_011382983.1">
    <property type="nucleotide sequence ID" value="NC_007626.1"/>
</dbReference>
<evidence type="ECO:0000313" key="13">
    <source>
        <dbReference type="Proteomes" id="UP000007058"/>
    </source>
</evidence>
<keyword evidence="3" id="KW-1134">Transmembrane beta strand</keyword>
<dbReference type="PANTHER" id="PTHR30069:SF49">
    <property type="entry name" value="OUTER MEMBRANE PROTEIN C"/>
    <property type="match status" value="1"/>
</dbReference>
<gene>
    <name evidence="12" type="ordered locus">amb0540</name>
</gene>
<feature type="domain" description="TonB-dependent receptor plug" evidence="11">
    <location>
        <begin position="60"/>
        <end position="147"/>
    </location>
</feature>
<keyword evidence="12" id="KW-0675">Receptor</keyword>
<keyword evidence="4" id="KW-0812">Transmembrane</keyword>
<dbReference type="STRING" id="342108.amb0540"/>
<evidence type="ECO:0000256" key="4">
    <source>
        <dbReference type="ARBA" id="ARBA00022692"/>
    </source>
</evidence>
<dbReference type="HOGENOM" id="CLU_014873_0_0_5"/>
<evidence type="ECO:0000256" key="2">
    <source>
        <dbReference type="ARBA" id="ARBA00022448"/>
    </source>
</evidence>
<keyword evidence="2" id="KW-0813">Transport</keyword>
<evidence type="ECO:0000259" key="11">
    <source>
        <dbReference type="Pfam" id="PF07715"/>
    </source>
</evidence>
<dbReference type="Gene3D" id="2.40.170.20">
    <property type="entry name" value="TonB-dependent receptor, beta-barrel domain"/>
    <property type="match status" value="1"/>
</dbReference>
<dbReference type="GO" id="GO:0044718">
    <property type="term" value="P:siderophore transmembrane transport"/>
    <property type="evidence" value="ECO:0007669"/>
    <property type="project" value="TreeGrafter"/>
</dbReference>
<sequence>MTCHAIHRGGRRHGRVRLFATTFLTSVLASGVAPVLAEDIPEVVITAPRLSIPADARLDAAGDTAKLLSRTPGLNLISNGGVSSLPDIHGLGDDRLKILVDGMETTSACSNHMNPPLSYIDSSRVEKVEVWSGITPVSAGGDNIGGVISVKSAPPVFAGPGEGYAVGGRLSAFYKSVNDGVGASVALHGANGTFSLGYDGSWAMGRDYYAGGDHRAVLSTLYEARNHALTFGARHEGHLLVLEAGQHDIPYQGFSNQRMDMTGNRGVHGNGRYEGEFAWGKLEARGYWQQVKHAMDQIGGEKNGKMPMRTDAIDLGYAVKGDIRVSDGKTIRVGQELHRFLLDDWWPPVAGSMSMAPNTFKSINGGSRDVISAFAEWEEKWAPQWTTLLGVRSDTVLMDTGNVAGYVTTGTEAANAAAFNAKNHAKTDFNFDLTALVRFEPNAISTNEFGYARKSRSPNLYERYSWSTTSMDSSMINWFGDANGYVGDPGLRPEVAHTVSTSFALHDSGRKEWAAKVTPYFTYIADYIGVDWVSNSTTRSSVFPLLKFANHDAMMSGVDVSGSTFLARETGYGDFKVSGMIGWLHGEMVNTGKAMYHVMPINGKAALEHGWGGWTNAVEAQLVGTKAGVDPLRREPKTPGYALLNLRSGYEWENFLLNLGIDNVFDKRYYHPLGGVDYSEWRRHSLTGQVGALPAPGRSFNAGVTVKF</sequence>
<keyword evidence="13" id="KW-1185">Reference proteome</keyword>
<dbReference type="Pfam" id="PF07715">
    <property type="entry name" value="Plug"/>
    <property type="match status" value="1"/>
</dbReference>
<dbReference type="Gene3D" id="2.170.130.10">
    <property type="entry name" value="TonB-dependent receptor, plug domain"/>
    <property type="match status" value="1"/>
</dbReference>
<evidence type="ECO:0000313" key="12">
    <source>
        <dbReference type="EMBL" id="BAE49344.1"/>
    </source>
</evidence>
<evidence type="ECO:0000256" key="1">
    <source>
        <dbReference type="ARBA" id="ARBA00004571"/>
    </source>
</evidence>
<comment type="similarity">
    <text evidence="9">Belongs to the TonB-dependent receptor family.</text>
</comment>
<feature type="domain" description="TonB-dependent receptor-like beta-barrel" evidence="10">
    <location>
        <begin position="226"/>
        <end position="664"/>
    </location>
</feature>
<dbReference type="InterPro" id="IPR039426">
    <property type="entry name" value="TonB-dep_rcpt-like"/>
</dbReference>
<dbReference type="InterPro" id="IPR000531">
    <property type="entry name" value="Beta-barrel_TonB"/>
</dbReference>
<keyword evidence="5" id="KW-0732">Signal</keyword>
<dbReference type="GO" id="GO:0009279">
    <property type="term" value="C:cell outer membrane"/>
    <property type="evidence" value="ECO:0007669"/>
    <property type="project" value="UniProtKB-SubCell"/>
</dbReference>
<keyword evidence="7 9" id="KW-0472">Membrane</keyword>
<comment type="subcellular location">
    <subcellularLocation>
        <location evidence="1">Cell outer membrane</location>
        <topology evidence="1">Multi-pass membrane protein</topology>
    </subcellularLocation>
</comment>
<name>Q2W9Y1_PARM1</name>
<dbReference type="PANTHER" id="PTHR30069">
    <property type="entry name" value="TONB-DEPENDENT OUTER MEMBRANE RECEPTOR"/>
    <property type="match status" value="1"/>
</dbReference>